<organism evidence="1 2">
    <name type="scientific">Fulvivirga imtechensis AK7</name>
    <dbReference type="NCBI Taxonomy" id="1237149"/>
    <lineage>
        <taxon>Bacteria</taxon>
        <taxon>Pseudomonadati</taxon>
        <taxon>Bacteroidota</taxon>
        <taxon>Cytophagia</taxon>
        <taxon>Cytophagales</taxon>
        <taxon>Fulvivirgaceae</taxon>
        <taxon>Fulvivirga</taxon>
    </lineage>
</organism>
<evidence type="ECO:0000313" key="1">
    <source>
        <dbReference type="EMBL" id="ELR71678.1"/>
    </source>
</evidence>
<dbReference type="OrthoDB" id="8548541at2"/>
<dbReference type="eggNOG" id="ENOG50332IA">
    <property type="taxonomic scope" value="Bacteria"/>
</dbReference>
<sequence length="251" mass="30411">MRLIRIDEKDHGKEIFRIFPMQWFLDVLENKRLTFVKPRLWKDPMDRLIFEYYFHAPDESKIKVECRDDYFAQCWTLKYESHALWSEYAPLHDGVRVKTTIKKLIELFREHPLNNKDHSWFMGQIDYLPIDDIKKWIGKELPYKNVEYHSPLGQVHTLLIKLHQYSHEQEVRIIFNSNGEKSIRNSELFCGLNIEPLELFDRLLLDPRMPENIYQVYKEKFIAYGFDADQIIRSELYDEELLKQKLLQNAK</sequence>
<dbReference type="RefSeq" id="WP_009579822.1">
    <property type="nucleotide sequence ID" value="NZ_AMZN01000034.1"/>
</dbReference>
<keyword evidence="2" id="KW-1185">Reference proteome</keyword>
<name>L8JTV4_9BACT</name>
<proteinExistence type="predicted"/>
<gene>
    <name evidence="1" type="ORF">C900_02414</name>
</gene>
<dbReference type="AlphaFoldDB" id="L8JTV4"/>
<reference evidence="1 2" key="1">
    <citation type="submission" date="2012-12" db="EMBL/GenBank/DDBJ databases">
        <title>Genome assembly of Fulvivirga imtechensis AK7.</title>
        <authorList>
            <person name="Nupur N."/>
            <person name="Khatri I."/>
            <person name="Kumar R."/>
            <person name="Subramanian S."/>
            <person name="Pinnaka A."/>
        </authorList>
    </citation>
    <scope>NUCLEOTIDE SEQUENCE [LARGE SCALE GENOMIC DNA]</scope>
    <source>
        <strain evidence="1 2">AK7</strain>
    </source>
</reference>
<protein>
    <submittedName>
        <fullName evidence="1">Uncharacterized protein</fullName>
    </submittedName>
</protein>
<evidence type="ECO:0000313" key="2">
    <source>
        <dbReference type="Proteomes" id="UP000011135"/>
    </source>
</evidence>
<dbReference type="Proteomes" id="UP000011135">
    <property type="component" value="Unassembled WGS sequence"/>
</dbReference>
<dbReference type="EMBL" id="AMZN01000034">
    <property type="protein sequence ID" value="ELR71678.1"/>
    <property type="molecule type" value="Genomic_DNA"/>
</dbReference>
<accession>L8JTV4</accession>
<comment type="caution">
    <text evidence="1">The sequence shown here is derived from an EMBL/GenBank/DDBJ whole genome shotgun (WGS) entry which is preliminary data.</text>
</comment>